<comment type="caution">
    <text evidence="3">The sequence shown here is derived from an EMBL/GenBank/DDBJ whole genome shotgun (WGS) entry which is preliminary data.</text>
</comment>
<dbReference type="PANTHER" id="PTHR36845:SF1">
    <property type="entry name" value="HYDROLASE, PUTATIVE (AFU_ORTHOLOGUE AFUA_7G05090)-RELATED"/>
    <property type="match status" value="1"/>
</dbReference>
<dbReference type="Gene3D" id="1.50.10.10">
    <property type="match status" value="1"/>
</dbReference>
<gene>
    <name evidence="3" type="ORF">NA57DRAFT_8399</name>
</gene>
<dbReference type="InterPro" id="IPR012341">
    <property type="entry name" value="6hp_glycosidase-like_sf"/>
</dbReference>
<dbReference type="GO" id="GO:0000272">
    <property type="term" value="P:polysaccharide catabolic process"/>
    <property type="evidence" value="ECO:0007669"/>
    <property type="project" value="TreeGrafter"/>
</dbReference>
<dbReference type="EMBL" id="ML978147">
    <property type="protein sequence ID" value="KAF2092384.1"/>
    <property type="molecule type" value="Genomic_DNA"/>
</dbReference>
<evidence type="ECO:0000256" key="2">
    <source>
        <dbReference type="ARBA" id="ARBA00038358"/>
    </source>
</evidence>
<evidence type="ECO:0000313" key="4">
    <source>
        <dbReference type="Proteomes" id="UP000799772"/>
    </source>
</evidence>
<dbReference type="SUPFAM" id="SSF48208">
    <property type="entry name" value="Six-hairpin glycosidases"/>
    <property type="match status" value="1"/>
</dbReference>
<keyword evidence="3" id="KW-0326">Glycosidase</keyword>
<dbReference type="OrthoDB" id="2317065at2759"/>
<dbReference type="PANTHER" id="PTHR36845">
    <property type="entry name" value="HYDROLASE, PUTATIVE (AFU_ORTHOLOGUE AFUA_7G05090)-RELATED"/>
    <property type="match status" value="1"/>
</dbReference>
<comment type="similarity">
    <text evidence="2">Belongs to the glycosyl hydrolase 88 family.</text>
</comment>
<accession>A0A9P4I2F9</accession>
<evidence type="ECO:0000313" key="3">
    <source>
        <dbReference type="EMBL" id="KAF2092384.1"/>
    </source>
</evidence>
<keyword evidence="1" id="KW-0378">Hydrolase</keyword>
<evidence type="ECO:0000256" key="1">
    <source>
        <dbReference type="ARBA" id="ARBA00022801"/>
    </source>
</evidence>
<feature type="non-terminal residue" evidence="3">
    <location>
        <position position="305"/>
    </location>
</feature>
<feature type="non-terminal residue" evidence="3">
    <location>
        <position position="1"/>
    </location>
</feature>
<organism evidence="3 4">
    <name type="scientific">Rhizodiscina lignyota</name>
    <dbReference type="NCBI Taxonomy" id="1504668"/>
    <lineage>
        <taxon>Eukaryota</taxon>
        <taxon>Fungi</taxon>
        <taxon>Dikarya</taxon>
        <taxon>Ascomycota</taxon>
        <taxon>Pezizomycotina</taxon>
        <taxon>Dothideomycetes</taxon>
        <taxon>Pleosporomycetidae</taxon>
        <taxon>Aulographales</taxon>
        <taxon>Rhizodiscinaceae</taxon>
        <taxon>Rhizodiscina</taxon>
    </lineage>
</organism>
<keyword evidence="4" id="KW-1185">Reference proteome</keyword>
<sequence length="305" mass="34321">WTAGFFPNMLWESYKRRKYLQSSAKYQGEPSLDSWLQQARAWTDPLITNVNLTNTHDVGFLSFPFDAALELDPDRSRANTWLPVLQQMSYNLAARFVPAPGVIRSWDTNNNSAAMRGSHEDSVLVIIDNMMNLALLARSAFEYTRNHTLLEIAISHANRTRDHHIRPDGSSFHVCDYSADTGQLYLCRTAQGLADNSTWARGQAWAIYGFVQMYSYTKDPSYLATSLKCADWFLDRLPADGVPFWDFDAPYLPDQTPRDTSAATIAASGLILLQEQLAGTGFKYAGNRNYQSAAIRLLRDAISLA</sequence>
<protein>
    <submittedName>
        <fullName evidence="3">Six-hairpin glycosidase</fullName>
    </submittedName>
</protein>
<dbReference type="GO" id="GO:0052757">
    <property type="term" value="F:chondroitin hydrolase activity"/>
    <property type="evidence" value="ECO:0007669"/>
    <property type="project" value="TreeGrafter"/>
</dbReference>
<dbReference type="AlphaFoldDB" id="A0A9P4I2F9"/>
<name>A0A9P4I2F9_9PEZI</name>
<dbReference type="Proteomes" id="UP000799772">
    <property type="component" value="Unassembled WGS sequence"/>
</dbReference>
<reference evidence="3" key="1">
    <citation type="journal article" date="2020" name="Stud. Mycol.">
        <title>101 Dothideomycetes genomes: a test case for predicting lifestyles and emergence of pathogens.</title>
        <authorList>
            <person name="Haridas S."/>
            <person name="Albert R."/>
            <person name="Binder M."/>
            <person name="Bloem J."/>
            <person name="Labutti K."/>
            <person name="Salamov A."/>
            <person name="Andreopoulos B."/>
            <person name="Baker S."/>
            <person name="Barry K."/>
            <person name="Bills G."/>
            <person name="Bluhm B."/>
            <person name="Cannon C."/>
            <person name="Castanera R."/>
            <person name="Culley D."/>
            <person name="Daum C."/>
            <person name="Ezra D."/>
            <person name="Gonzalez J."/>
            <person name="Henrissat B."/>
            <person name="Kuo A."/>
            <person name="Liang C."/>
            <person name="Lipzen A."/>
            <person name="Lutzoni F."/>
            <person name="Magnuson J."/>
            <person name="Mondo S."/>
            <person name="Nolan M."/>
            <person name="Ohm R."/>
            <person name="Pangilinan J."/>
            <person name="Park H.-J."/>
            <person name="Ramirez L."/>
            <person name="Alfaro M."/>
            <person name="Sun H."/>
            <person name="Tritt A."/>
            <person name="Yoshinaga Y."/>
            <person name="Zwiers L.-H."/>
            <person name="Turgeon B."/>
            <person name="Goodwin S."/>
            <person name="Spatafora J."/>
            <person name="Crous P."/>
            <person name="Grigoriev I."/>
        </authorList>
    </citation>
    <scope>NUCLEOTIDE SEQUENCE</scope>
    <source>
        <strain evidence="3">CBS 133067</strain>
    </source>
</reference>
<dbReference type="InterPro" id="IPR008928">
    <property type="entry name" value="6-hairpin_glycosidase_sf"/>
</dbReference>
<proteinExistence type="inferred from homology"/>
<dbReference type="InterPro" id="IPR052369">
    <property type="entry name" value="UG_Glycosaminoglycan_Hydrolase"/>
</dbReference>